<proteinExistence type="inferred from homology"/>
<comment type="caution">
    <text evidence="8">The sequence shown here is derived from an EMBL/GenBank/DDBJ whole genome shotgun (WGS) entry which is preliminary data.</text>
</comment>
<comment type="similarity">
    <text evidence="3 6">Belongs to the ketol-acid reductoisomerase family.</text>
</comment>
<reference evidence="8" key="1">
    <citation type="journal article" date="2020" name="mSystems">
        <title>Genome- and Community-Level Interaction Insights into Carbon Utilization and Element Cycling Functions of Hydrothermarchaeota in Hydrothermal Sediment.</title>
        <authorList>
            <person name="Zhou Z."/>
            <person name="Liu Y."/>
            <person name="Xu W."/>
            <person name="Pan J."/>
            <person name="Luo Z.H."/>
            <person name="Li M."/>
        </authorList>
    </citation>
    <scope>NUCLEOTIDE SEQUENCE [LARGE SCALE GENOMIC DNA]</scope>
    <source>
        <strain evidence="8">HyVt-92</strain>
    </source>
</reference>
<dbReference type="Proteomes" id="UP000886070">
    <property type="component" value="Unassembled WGS sequence"/>
</dbReference>
<feature type="binding site" evidence="6">
    <location>
        <position position="39"/>
    </location>
    <ligand>
        <name>Mg(2+)</name>
        <dbReference type="ChEBI" id="CHEBI:18420"/>
        <label>1</label>
    </ligand>
</feature>
<comment type="pathway">
    <text evidence="1">Amino-acid biosynthesis; L-valine biosynthesis; L-valine from pyruvate: step 2/4.</text>
</comment>
<evidence type="ECO:0000256" key="2">
    <source>
        <dbReference type="ARBA" id="ARBA00004885"/>
    </source>
</evidence>
<dbReference type="UniPathway" id="UPA00049">
    <property type="reaction ID" value="UER00060"/>
</dbReference>
<evidence type="ECO:0000256" key="4">
    <source>
        <dbReference type="ARBA" id="ARBA00022605"/>
    </source>
</evidence>
<evidence type="ECO:0000259" key="7">
    <source>
        <dbReference type="PROSITE" id="PS51851"/>
    </source>
</evidence>
<dbReference type="PANTHER" id="PTHR21371:SF1">
    <property type="entry name" value="KETOL-ACID REDUCTOISOMERASE, MITOCHONDRIAL"/>
    <property type="match status" value="1"/>
</dbReference>
<dbReference type="Gene3D" id="6.10.240.10">
    <property type="match status" value="1"/>
</dbReference>
<evidence type="ECO:0000256" key="3">
    <source>
        <dbReference type="ARBA" id="ARBA00010318"/>
    </source>
</evidence>
<evidence type="ECO:0000256" key="1">
    <source>
        <dbReference type="ARBA" id="ARBA00004864"/>
    </source>
</evidence>
<accession>A0A7V5M0H1</accession>
<dbReference type="PANTHER" id="PTHR21371">
    <property type="entry name" value="KETOL-ACID REDUCTOISOMERASE, MITOCHONDRIAL"/>
    <property type="match status" value="1"/>
</dbReference>
<feature type="non-terminal residue" evidence="8">
    <location>
        <position position="1"/>
    </location>
</feature>
<keyword evidence="6" id="KW-0460">Magnesium</keyword>
<keyword evidence="5 6" id="KW-0100">Branched-chain amino acid biosynthesis</keyword>
<feature type="binding site" evidence="6">
    <location>
        <position position="35"/>
    </location>
    <ligand>
        <name>Mg(2+)</name>
        <dbReference type="ChEBI" id="CHEBI:18420"/>
        <label>1</label>
    </ligand>
</feature>
<evidence type="ECO:0000256" key="6">
    <source>
        <dbReference type="PROSITE-ProRule" id="PRU01198"/>
    </source>
</evidence>
<comment type="pathway">
    <text evidence="2">Amino-acid biosynthesis; L-isoleucine biosynthesis; L-isoleucine from 2-oxobutanoate: step 2/4.</text>
</comment>
<evidence type="ECO:0000313" key="8">
    <source>
        <dbReference type="EMBL" id="HHF98942.1"/>
    </source>
</evidence>
<dbReference type="GO" id="GO:0004455">
    <property type="term" value="F:ketol-acid reductoisomerase activity"/>
    <property type="evidence" value="ECO:0007669"/>
    <property type="project" value="UniProtKB-UniRule"/>
</dbReference>
<comment type="caution">
    <text evidence="6">Lacks conserved residue(s) required for the propagation of feature annotation.</text>
</comment>
<protein>
    <submittedName>
        <fullName evidence="8">Ketol-acid reductoisomerase</fullName>
    </submittedName>
</protein>
<dbReference type="UniPathway" id="UPA00047">
    <property type="reaction ID" value="UER00056"/>
</dbReference>
<evidence type="ECO:0000256" key="5">
    <source>
        <dbReference type="ARBA" id="ARBA00023304"/>
    </source>
</evidence>
<dbReference type="InterPro" id="IPR000506">
    <property type="entry name" value="KARI_C"/>
</dbReference>
<dbReference type="GO" id="GO:0009099">
    <property type="term" value="P:L-valine biosynthetic process"/>
    <property type="evidence" value="ECO:0007669"/>
    <property type="project" value="UniProtKB-UniRule"/>
</dbReference>
<dbReference type="EMBL" id="DRTT01000151">
    <property type="protein sequence ID" value="HHF98942.1"/>
    <property type="molecule type" value="Genomic_DNA"/>
</dbReference>
<name>A0A7V5M0H1_UNCAE</name>
<sequence length="178" mass="19842">FSGKAKDIVLALAKAIGATRAGAIESSFEEETKTDLLGEQIRGTCLIFMRRLAFEVMVEAGCSPEVAVLELYASGEDAETFRAAAEKGIWAQLKLHSPTSQYGQLTRGPRIASESIKKIFQDMMKDIESGRFAREWTLEQKSGKVVLNRLWSQGLNHPMIEAEKKVFELLGRKPSYEE</sequence>
<dbReference type="InterPro" id="IPR013023">
    <property type="entry name" value="KARI"/>
</dbReference>
<dbReference type="SUPFAM" id="SSF48179">
    <property type="entry name" value="6-phosphogluconate dehydrogenase C-terminal domain-like"/>
    <property type="match status" value="1"/>
</dbReference>
<dbReference type="InterPro" id="IPR008927">
    <property type="entry name" value="6-PGluconate_DH-like_C_sf"/>
</dbReference>
<keyword evidence="4 6" id="KW-0028">Amino-acid biosynthesis</keyword>
<dbReference type="GO" id="GO:0046872">
    <property type="term" value="F:metal ion binding"/>
    <property type="evidence" value="ECO:0007669"/>
    <property type="project" value="UniProtKB-UniRule"/>
</dbReference>
<organism evidence="8">
    <name type="scientific">Aerophobetes bacterium</name>
    <dbReference type="NCBI Taxonomy" id="2030807"/>
    <lineage>
        <taxon>Bacteria</taxon>
        <taxon>Candidatus Aerophobota</taxon>
    </lineage>
</organism>
<gene>
    <name evidence="8" type="ORF">ENL39_05605</name>
</gene>
<dbReference type="Pfam" id="PF01450">
    <property type="entry name" value="KARI_C"/>
    <property type="match status" value="1"/>
</dbReference>
<dbReference type="GO" id="GO:0009097">
    <property type="term" value="P:isoleucine biosynthetic process"/>
    <property type="evidence" value="ECO:0007669"/>
    <property type="project" value="UniProtKB-UniRule"/>
</dbReference>
<keyword evidence="6" id="KW-0479">Metal-binding</keyword>
<dbReference type="AlphaFoldDB" id="A0A7V5M0H1"/>
<dbReference type="PROSITE" id="PS51851">
    <property type="entry name" value="KARI_C"/>
    <property type="match status" value="1"/>
</dbReference>
<feature type="binding site" evidence="6">
    <location>
        <position position="35"/>
    </location>
    <ligand>
        <name>Mg(2+)</name>
        <dbReference type="ChEBI" id="CHEBI:18420"/>
        <label>2</label>
    </ligand>
</feature>
<keyword evidence="6" id="KW-0560">Oxidoreductase</keyword>
<feature type="domain" description="KARI C-terminal knotted" evidence="7">
    <location>
        <begin position="27"/>
        <end position="173"/>
    </location>
</feature>